<dbReference type="CDD" id="cd05008">
    <property type="entry name" value="SIS_GlmS_GlmD_1"/>
    <property type="match status" value="1"/>
</dbReference>
<dbReference type="GO" id="GO:0006047">
    <property type="term" value="P:UDP-N-acetylglucosamine metabolic process"/>
    <property type="evidence" value="ECO:0007669"/>
    <property type="project" value="TreeGrafter"/>
</dbReference>
<gene>
    <name evidence="11" type="primary">glmS</name>
    <name evidence="14" type="ORF">HNQ72_000450</name>
</gene>
<comment type="function">
    <text evidence="11">Catalyzes the first step in hexosamine metabolism, converting fructose-6P into glucosamine-6P using glutamine as a nitrogen source.</text>
</comment>
<feature type="domain" description="SIS" evidence="13">
    <location>
        <begin position="452"/>
        <end position="598"/>
    </location>
</feature>
<dbReference type="EC" id="2.6.1.16" evidence="3 11"/>
<dbReference type="CDD" id="cd00714">
    <property type="entry name" value="GFAT"/>
    <property type="match status" value="1"/>
</dbReference>
<dbReference type="Proteomes" id="UP000547879">
    <property type="component" value="Unassembled WGS sequence"/>
</dbReference>
<reference evidence="14 15" key="1">
    <citation type="submission" date="2020-08" db="EMBL/GenBank/DDBJ databases">
        <title>Genomic Encyclopedia of Type Strains, Phase IV (KMG-IV): sequencing the most valuable type-strain genomes for metagenomic binning, comparative biology and taxonomic classification.</title>
        <authorList>
            <person name="Goeker M."/>
        </authorList>
    </citation>
    <scope>NUCLEOTIDE SEQUENCE [LARGE SCALE GENOMIC DNA]</scope>
    <source>
        <strain evidence="14 15">DSM 100734</strain>
    </source>
</reference>
<dbReference type="EMBL" id="JACHEG010000001">
    <property type="protein sequence ID" value="MBB6160653.1"/>
    <property type="molecule type" value="Genomic_DNA"/>
</dbReference>
<dbReference type="Pfam" id="PF13522">
    <property type="entry name" value="GATase_6"/>
    <property type="match status" value="1"/>
</dbReference>
<evidence type="ECO:0000256" key="5">
    <source>
        <dbReference type="ARBA" id="ARBA00022490"/>
    </source>
</evidence>
<dbReference type="CDD" id="cd05009">
    <property type="entry name" value="SIS_GlmS_GlmD_2"/>
    <property type="match status" value="1"/>
</dbReference>
<comment type="subcellular location">
    <subcellularLocation>
        <location evidence="2 11">Cytoplasm</location>
    </subcellularLocation>
</comment>
<keyword evidence="7 11" id="KW-0808">Transferase</keyword>
<dbReference type="Gene3D" id="3.60.20.10">
    <property type="entry name" value="Glutamine Phosphoribosylpyrophosphate, subunit 1, domain 1"/>
    <property type="match status" value="1"/>
</dbReference>
<keyword evidence="6 11" id="KW-0032">Aminotransferase</keyword>
<dbReference type="HAMAP" id="MF_00164">
    <property type="entry name" value="GlmS"/>
    <property type="match status" value="1"/>
</dbReference>
<name>A0A7W9Y3V0_9HYPH</name>
<evidence type="ECO:0000313" key="15">
    <source>
        <dbReference type="Proteomes" id="UP000547879"/>
    </source>
</evidence>
<dbReference type="GO" id="GO:0046349">
    <property type="term" value="P:amino sugar biosynthetic process"/>
    <property type="evidence" value="ECO:0007669"/>
    <property type="project" value="UniProtKB-ARBA"/>
</dbReference>
<comment type="catalytic activity">
    <reaction evidence="1 11">
        <text>D-fructose 6-phosphate + L-glutamine = D-glucosamine 6-phosphate + L-glutamate</text>
        <dbReference type="Rhea" id="RHEA:13237"/>
        <dbReference type="ChEBI" id="CHEBI:29985"/>
        <dbReference type="ChEBI" id="CHEBI:58359"/>
        <dbReference type="ChEBI" id="CHEBI:58725"/>
        <dbReference type="ChEBI" id="CHEBI:61527"/>
        <dbReference type="EC" id="2.6.1.16"/>
    </reaction>
</comment>
<evidence type="ECO:0000256" key="4">
    <source>
        <dbReference type="ARBA" id="ARBA00016090"/>
    </source>
</evidence>
<dbReference type="Gene3D" id="3.40.50.10490">
    <property type="entry name" value="Glucose-6-phosphate isomerase like protein, domain 1"/>
    <property type="match status" value="2"/>
</dbReference>
<dbReference type="NCBIfam" id="TIGR01135">
    <property type="entry name" value="glmS"/>
    <property type="match status" value="1"/>
</dbReference>
<feature type="active site" description="For Fru-6P isomerization activity" evidence="11">
    <location>
        <position position="603"/>
    </location>
</feature>
<evidence type="ECO:0000259" key="13">
    <source>
        <dbReference type="PROSITE" id="PS51464"/>
    </source>
</evidence>
<protein>
    <recommendedName>
        <fullName evidence="4 11">Glutamine--fructose-6-phosphate aminotransferase [isomerizing]</fullName>
        <ecNumber evidence="3 11">2.6.1.16</ecNumber>
    </recommendedName>
    <alternativeName>
        <fullName evidence="11">D-fructose-6-phosphate amidotransferase</fullName>
    </alternativeName>
    <alternativeName>
        <fullName evidence="11">GFAT</fullName>
    </alternativeName>
    <alternativeName>
        <fullName evidence="11">Glucosamine-6-phosphate synthase</fullName>
    </alternativeName>
    <alternativeName>
        <fullName evidence="11">Hexosephosphate aminotransferase</fullName>
    </alternativeName>
    <alternativeName>
        <fullName evidence="11">L-glutamine--D-fructose-6-phosphate amidotransferase</fullName>
    </alternativeName>
</protein>
<dbReference type="InterPro" id="IPR047084">
    <property type="entry name" value="GFAT_N"/>
</dbReference>
<feature type="domain" description="Glutamine amidotransferase type-2" evidence="12">
    <location>
        <begin position="2"/>
        <end position="217"/>
    </location>
</feature>
<evidence type="ECO:0000256" key="3">
    <source>
        <dbReference type="ARBA" id="ARBA00012916"/>
    </source>
</evidence>
<dbReference type="InterPro" id="IPR017932">
    <property type="entry name" value="GATase_2_dom"/>
</dbReference>
<keyword evidence="9" id="KW-0315">Glutamine amidotransferase</keyword>
<dbReference type="AlphaFoldDB" id="A0A7W9Y3V0"/>
<dbReference type="InterPro" id="IPR005855">
    <property type="entry name" value="GFAT"/>
</dbReference>
<comment type="subunit">
    <text evidence="11">Homodimer.</text>
</comment>
<proteinExistence type="inferred from homology"/>
<dbReference type="SUPFAM" id="SSF53697">
    <property type="entry name" value="SIS domain"/>
    <property type="match status" value="1"/>
</dbReference>
<feature type="domain" description="SIS" evidence="13">
    <location>
        <begin position="281"/>
        <end position="422"/>
    </location>
</feature>
<dbReference type="FunFam" id="3.40.50.10490:FF:000002">
    <property type="entry name" value="Glutamine--fructose-6-phosphate aminotransferase [isomerizing]"/>
    <property type="match status" value="1"/>
</dbReference>
<keyword evidence="5 11" id="KW-0963">Cytoplasm</keyword>
<dbReference type="PANTHER" id="PTHR10937:SF0">
    <property type="entry name" value="GLUTAMINE--FRUCTOSE-6-PHOSPHATE TRANSAMINASE (ISOMERIZING)"/>
    <property type="match status" value="1"/>
</dbReference>
<evidence type="ECO:0000256" key="2">
    <source>
        <dbReference type="ARBA" id="ARBA00004496"/>
    </source>
</evidence>
<evidence type="ECO:0000256" key="1">
    <source>
        <dbReference type="ARBA" id="ARBA00001031"/>
    </source>
</evidence>
<evidence type="ECO:0000256" key="10">
    <source>
        <dbReference type="ARBA" id="ARBA00054671"/>
    </source>
</evidence>
<dbReference type="GO" id="GO:0006002">
    <property type="term" value="P:fructose 6-phosphate metabolic process"/>
    <property type="evidence" value="ECO:0007669"/>
    <property type="project" value="TreeGrafter"/>
</dbReference>
<keyword evidence="8" id="KW-0677">Repeat</keyword>
<evidence type="ECO:0000256" key="6">
    <source>
        <dbReference type="ARBA" id="ARBA00022576"/>
    </source>
</evidence>
<comment type="function">
    <text evidence="10">Involved in the production of the root hair deformation (HAD) factor specifically on medicago.</text>
</comment>
<dbReference type="InterPro" id="IPR035466">
    <property type="entry name" value="GlmS/AgaS_SIS"/>
</dbReference>
<dbReference type="InterPro" id="IPR035490">
    <property type="entry name" value="GlmS/FrlB_SIS"/>
</dbReference>
<dbReference type="InterPro" id="IPR046348">
    <property type="entry name" value="SIS_dom_sf"/>
</dbReference>
<feature type="active site" description="Nucleophile; for GATase activity" evidence="11">
    <location>
        <position position="2"/>
    </location>
</feature>
<dbReference type="InterPro" id="IPR029055">
    <property type="entry name" value="Ntn_hydrolases_N"/>
</dbReference>
<dbReference type="FunFam" id="3.60.20.10:FF:000006">
    <property type="entry name" value="Glutamine--fructose-6-phosphate aminotransferase [isomerizing]"/>
    <property type="match status" value="1"/>
</dbReference>
<dbReference type="GO" id="GO:0005829">
    <property type="term" value="C:cytosol"/>
    <property type="evidence" value="ECO:0007669"/>
    <property type="project" value="TreeGrafter"/>
</dbReference>
<evidence type="ECO:0000256" key="7">
    <source>
        <dbReference type="ARBA" id="ARBA00022679"/>
    </source>
</evidence>
<dbReference type="GO" id="GO:0006487">
    <property type="term" value="P:protein N-linked glycosylation"/>
    <property type="evidence" value="ECO:0007669"/>
    <property type="project" value="TreeGrafter"/>
</dbReference>
<keyword evidence="15" id="KW-1185">Reference proteome</keyword>
<dbReference type="GO" id="GO:0097367">
    <property type="term" value="F:carbohydrate derivative binding"/>
    <property type="evidence" value="ECO:0007669"/>
    <property type="project" value="InterPro"/>
</dbReference>
<dbReference type="NCBIfam" id="NF001484">
    <property type="entry name" value="PRK00331.1"/>
    <property type="match status" value="1"/>
</dbReference>
<organism evidence="14 15">
    <name type="scientific">Rhizobium wenxiniae</name>
    <dbReference type="NCBI Taxonomy" id="1737357"/>
    <lineage>
        <taxon>Bacteria</taxon>
        <taxon>Pseudomonadati</taxon>
        <taxon>Pseudomonadota</taxon>
        <taxon>Alphaproteobacteria</taxon>
        <taxon>Hyphomicrobiales</taxon>
        <taxon>Rhizobiaceae</taxon>
        <taxon>Rhizobium/Agrobacterium group</taxon>
        <taxon>Rhizobium</taxon>
    </lineage>
</organism>
<evidence type="ECO:0000256" key="11">
    <source>
        <dbReference type="HAMAP-Rule" id="MF_00164"/>
    </source>
</evidence>
<dbReference type="FunFam" id="3.40.50.10490:FF:000001">
    <property type="entry name" value="Glutamine--fructose-6-phosphate aminotransferase [isomerizing]"/>
    <property type="match status" value="1"/>
</dbReference>
<sequence>MCGIVGIVGREPVAARLVDALRRLEYRGYDSAGVATIHEGRLDRRRAEGKLFNLEKKLDGEPLPGTIGIAHTRWATHGVPNEVNAHPHFVDGVAVVHNGIIENFSELKDELIADGAIFTSQTDTEVVAHLLAKYTREGMGHREAMLAMLNRVSGAYALVVMFQDDPGTILSARFGPPLAIGHGKGEMFLGSDAIALSPFTNEITYLVDGDCAIITHDRLEVMDYQGRPVSRKSQISQATAFMVDKGNHRHFMEKEIYEQPEIISHALGHYIDFANHTVKSTDKAIDFSKLSGLAISACGTAYLAGLVGKYWFERYARLPVEIDVASEFRYRELPLSPTQAALFISQSGETADTLASLRYCKDEGLKIGAIVNVRESTIARESDAIFPILAGPEIGVASTKAFTCQLAVLASLSIAAGRARGTVSEAEEKAMVKHLAEMPRIMSKVLNEIQPVIETLSRDLSRFKDVLYLGRGTSFPLAMEGALKLKEISYIHAEGYAAGELKHGPIALIDEHMPVIVIAPHDRFFEKTVSNMQEVAARGGKIIFITDEKGAAASKLETMATITLPNVDEIIAPMIFSLPIQLLAYHTAVFMGTDVDQPRNLAKSVTVE</sequence>
<evidence type="ECO:0000313" key="14">
    <source>
        <dbReference type="EMBL" id="MBB6160653.1"/>
    </source>
</evidence>
<feature type="initiator methionine" description="Removed" evidence="11">
    <location>
        <position position="1"/>
    </location>
</feature>
<comment type="caution">
    <text evidence="14">The sequence shown here is derived from an EMBL/GenBank/DDBJ whole genome shotgun (WGS) entry which is preliminary data.</text>
</comment>
<evidence type="ECO:0000259" key="12">
    <source>
        <dbReference type="PROSITE" id="PS51278"/>
    </source>
</evidence>
<evidence type="ECO:0000256" key="9">
    <source>
        <dbReference type="ARBA" id="ARBA00022962"/>
    </source>
</evidence>
<dbReference type="GO" id="GO:0004360">
    <property type="term" value="F:glutamine-fructose-6-phosphate transaminase (isomerizing) activity"/>
    <property type="evidence" value="ECO:0007669"/>
    <property type="project" value="UniProtKB-UniRule"/>
</dbReference>
<evidence type="ECO:0000256" key="8">
    <source>
        <dbReference type="ARBA" id="ARBA00022737"/>
    </source>
</evidence>
<accession>A0A7W9Y3V0</accession>
<dbReference type="GO" id="GO:0005975">
    <property type="term" value="P:carbohydrate metabolic process"/>
    <property type="evidence" value="ECO:0007669"/>
    <property type="project" value="UniProtKB-UniRule"/>
</dbReference>
<dbReference type="InterPro" id="IPR001347">
    <property type="entry name" value="SIS_dom"/>
</dbReference>
<dbReference type="PROSITE" id="PS51464">
    <property type="entry name" value="SIS"/>
    <property type="match status" value="2"/>
</dbReference>
<dbReference type="PROSITE" id="PS51278">
    <property type="entry name" value="GATASE_TYPE_2"/>
    <property type="match status" value="1"/>
</dbReference>
<dbReference type="PANTHER" id="PTHR10937">
    <property type="entry name" value="GLUCOSAMINE--FRUCTOSE-6-PHOSPHATE AMINOTRANSFERASE, ISOMERIZING"/>
    <property type="match status" value="1"/>
</dbReference>
<dbReference type="SUPFAM" id="SSF56235">
    <property type="entry name" value="N-terminal nucleophile aminohydrolases (Ntn hydrolases)"/>
    <property type="match status" value="1"/>
</dbReference>
<dbReference type="RefSeq" id="WP_183989378.1">
    <property type="nucleotide sequence ID" value="NZ_BMHW01000001.1"/>
</dbReference>
<dbReference type="Pfam" id="PF01380">
    <property type="entry name" value="SIS"/>
    <property type="match status" value="2"/>
</dbReference>